<evidence type="ECO:0000313" key="2">
    <source>
        <dbReference type="Proteomes" id="UP000614350"/>
    </source>
</evidence>
<dbReference type="Proteomes" id="UP000614350">
    <property type="component" value="Unassembled WGS sequence"/>
</dbReference>
<reference evidence="1" key="1">
    <citation type="journal article" date="2020" name="G3 (Bethesda)">
        <title>High-Quality Assemblies for Three Invasive Social Wasps from the &lt;i&gt;Vespula&lt;/i&gt; Genus.</title>
        <authorList>
            <person name="Harrop T.W.R."/>
            <person name="Guhlin J."/>
            <person name="McLaughlin G.M."/>
            <person name="Permina E."/>
            <person name="Stockwell P."/>
            <person name="Gilligan J."/>
            <person name="Le Lec M.F."/>
            <person name="Gruber M.A.M."/>
            <person name="Quinn O."/>
            <person name="Lovegrove M."/>
            <person name="Duncan E.J."/>
            <person name="Remnant E.J."/>
            <person name="Van Eeckhoven J."/>
            <person name="Graham B."/>
            <person name="Knapp R.A."/>
            <person name="Langford K.W."/>
            <person name="Kronenberg Z."/>
            <person name="Press M.O."/>
            <person name="Eacker S.M."/>
            <person name="Wilson-Rankin E.E."/>
            <person name="Purcell J."/>
            <person name="Lester P.J."/>
            <person name="Dearden P.K."/>
        </authorList>
    </citation>
    <scope>NUCLEOTIDE SEQUENCE</scope>
    <source>
        <strain evidence="1">Marl-1</strain>
    </source>
</reference>
<sequence length="82" mass="9038">MENISVGNRASIAERICEFRSLASRADEELLRFDLASTDDLVETAARKNGPVKYPANAPEGLRSVTIRVAAQDFYSMLFKSG</sequence>
<comment type="caution">
    <text evidence="1">The sequence shown here is derived from an EMBL/GenBank/DDBJ whole genome shotgun (WGS) entry which is preliminary data.</text>
</comment>
<keyword evidence="2" id="KW-1185">Reference proteome</keyword>
<organism evidence="1 2">
    <name type="scientific">Vespula vulgaris</name>
    <name type="common">Yellow jacket</name>
    <name type="synonym">Wasp</name>
    <dbReference type="NCBI Taxonomy" id="7454"/>
    <lineage>
        <taxon>Eukaryota</taxon>
        <taxon>Metazoa</taxon>
        <taxon>Ecdysozoa</taxon>
        <taxon>Arthropoda</taxon>
        <taxon>Hexapoda</taxon>
        <taxon>Insecta</taxon>
        <taxon>Pterygota</taxon>
        <taxon>Neoptera</taxon>
        <taxon>Endopterygota</taxon>
        <taxon>Hymenoptera</taxon>
        <taxon>Apocrita</taxon>
        <taxon>Aculeata</taxon>
        <taxon>Vespoidea</taxon>
        <taxon>Vespidae</taxon>
        <taxon>Vespinae</taxon>
        <taxon>Vespula</taxon>
    </lineage>
</organism>
<gene>
    <name evidence="1" type="ORF">HZH66_009922</name>
</gene>
<dbReference type="AlphaFoldDB" id="A0A834MXE1"/>
<dbReference type="EMBL" id="JACSEA010000011">
    <property type="protein sequence ID" value="KAF7388785.1"/>
    <property type="molecule type" value="Genomic_DNA"/>
</dbReference>
<name>A0A834MXE1_VESVU</name>
<protein>
    <submittedName>
        <fullName evidence="1">Uncharacterized protein</fullName>
    </submittedName>
</protein>
<proteinExistence type="predicted"/>
<evidence type="ECO:0000313" key="1">
    <source>
        <dbReference type="EMBL" id="KAF7388785.1"/>
    </source>
</evidence>
<accession>A0A834MXE1</accession>